<sequence length="114" mass="11515">MLVTKVTRWSGARIGVGWGEGGIELSFLGPAEGRGQVGEVKDELALFTSVFLVVVEGDKGANVAAVVVGATADKALGCVERNSTGGGVVLAGVVRVDGSDRFVGVGDQRGVGNE</sequence>
<reference evidence="1 2" key="1">
    <citation type="submission" date="2016-04" db="EMBL/GenBank/DDBJ databases">
        <title>Draft genome of Fonsecaea erecta CBS 125763.</title>
        <authorList>
            <person name="Weiss V.A."/>
            <person name="Vicente V.A."/>
            <person name="Raittz R.T."/>
            <person name="Moreno L.F."/>
            <person name="De Souza E.M."/>
            <person name="Pedrosa F.O."/>
            <person name="Steffens M.B."/>
            <person name="Faoro H."/>
            <person name="Tadra-Sfeir M.Z."/>
            <person name="Najafzadeh M.J."/>
            <person name="Felipe M.S."/>
            <person name="Teixeira M."/>
            <person name="Sun J."/>
            <person name="Xi L."/>
            <person name="Gomes R."/>
            <person name="De Azevedo C.M."/>
            <person name="Salgado C.G."/>
            <person name="Da Silva M.B."/>
            <person name="Nascimento M.F."/>
            <person name="Queiroz-Telles F."/>
            <person name="Attili D.S."/>
            <person name="Gorbushina A."/>
        </authorList>
    </citation>
    <scope>NUCLEOTIDE SEQUENCE [LARGE SCALE GENOMIC DNA]</scope>
    <source>
        <strain evidence="1 2">CBS 125763</strain>
    </source>
</reference>
<dbReference type="Proteomes" id="UP000078343">
    <property type="component" value="Unassembled WGS sequence"/>
</dbReference>
<dbReference type="GeneID" id="30016240"/>
<comment type="caution">
    <text evidence="1">The sequence shown here is derived from an EMBL/GenBank/DDBJ whole genome shotgun (WGS) entry which is preliminary data.</text>
</comment>
<organism evidence="1 2">
    <name type="scientific">Fonsecaea erecta</name>
    <dbReference type="NCBI Taxonomy" id="1367422"/>
    <lineage>
        <taxon>Eukaryota</taxon>
        <taxon>Fungi</taxon>
        <taxon>Dikarya</taxon>
        <taxon>Ascomycota</taxon>
        <taxon>Pezizomycotina</taxon>
        <taxon>Eurotiomycetes</taxon>
        <taxon>Chaetothyriomycetidae</taxon>
        <taxon>Chaetothyriales</taxon>
        <taxon>Herpotrichiellaceae</taxon>
        <taxon>Fonsecaea</taxon>
    </lineage>
</organism>
<accession>A0A178Z2U5</accession>
<dbReference type="RefSeq" id="XP_018687103.1">
    <property type="nucleotide sequence ID" value="XM_018843556.1"/>
</dbReference>
<dbReference type="AlphaFoldDB" id="A0A178Z2U5"/>
<evidence type="ECO:0000313" key="1">
    <source>
        <dbReference type="EMBL" id="OAP53736.1"/>
    </source>
</evidence>
<keyword evidence="2" id="KW-1185">Reference proteome</keyword>
<name>A0A178Z2U5_9EURO</name>
<gene>
    <name evidence="1" type="ORF">AYL99_12074</name>
</gene>
<proteinExistence type="predicted"/>
<protein>
    <submittedName>
        <fullName evidence="1">Uncharacterized protein</fullName>
    </submittedName>
</protein>
<dbReference type="EMBL" id="LVYI01000030">
    <property type="protein sequence ID" value="OAP53736.1"/>
    <property type="molecule type" value="Genomic_DNA"/>
</dbReference>
<evidence type="ECO:0000313" key="2">
    <source>
        <dbReference type="Proteomes" id="UP000078343"/>
    </source>
</evidence>